<keyword evidence="1" id="KW-0343">GTPase activation</keyword>
<dbReference type="PANTHER" id="PTHR22957:SF26">
    <property type="entry name" value="LD44506P"/>
    <property type="match status" value="1"/>
</dbReference>
<gene>
    <name evidence="4" type="ORF">ROZALSC1DRAFT_11571</name>
</gene>
<dbReference type="FunFam" id="1.10.472.80:FF:000001">
    <property type="entry name" value="TBC1 domain family member 22B"/>
    <property type="match status" value="1"/>
</dbReference>
<dbReference type="Gene3D" id="1.10.472.80">
    <property type="entry name" value="Ypt/Rab-GAP domain of gyp1p, domain 3"/>
    <property type="match status" value="1"/>
</dbReference>
<sequence length="327" mass="38870">NSGFSRSDKFKSILLQPNVDIIQLKKLAWNGIPNEFRAEIWQILLGLLPVNSERRKSTLERKRKEYIENATTLFAKGVEGLDHTTYHQIHIDMPRTNPEVELFQRKVIQEALERILYCWAIRHPASGYVQGINDLVTPFFYVFISCNNNQNIKKPFEIDEFQLQNVEADSYWCLNKLLDGIQDNYTFSQPGIQRQVQKLKELMLRIDKQLYDHFHYQGVEFIQFAFRWVNCLLLREIPIHLVIRMWDTYLCEENGFSEFHIYVCASFLHCFREKLLTMDFQEIFLFLQNGLPTKEWSEKEIEIILSQAFMWKSLFQNAQSHLSKNAK</sequence>
<dbReference type="EMBL" id="ML004966">
    <property type="protein sequence ID" value="RKP21316.1"/>
    <property type="molecule type" value="Genomic_DNA"/>
</dbReference>
<evidence type="ECO:0000256" key="1">
    <source>
        <dbReference type="ARBA" id="ARBA00022468"/>
    </source>
</evidence>
<proteinExistence type="predicted"/>
<dbReference type="InterPro" id="IPR035969">
    <property type="entry name" value="Rab-GAP_TBC_sf"/>
</dbReference>
<dbReference type="PROSITE" id="PS50086">
    <property type="entry name" value="TBC_RABGAP"/>
    <property type="match status" value="1"/>
</dbReference>
<evidence type="ECO:0000313" key="4">
    <source>
        <dbReference type="EMBL" id="RKP21316.1"/>
    </source>
</evidence>
<dbReference type="FunFam" id="1.10.8.270:FF:000004">
    <property type="entry name" value="TBC1 domain family, member 22B"/>
    <property type="match status" value="1"/>
</dbReference>
<dbReference type="GO" id="GO:0005096">
    <property type="term" value="F:GTPase activator activity"/>
    <property type="evidence" value="ECO:0007669"/>
    <property type="project" value="UniProtKB-KW"/>
</dbReference>
<dbReference type="Gene3D" id="1.10.10.750">
    <property type="entry name" value="Ypt/Rab-GAP domain of gyp1p, domain 1"/>
    <property type="match status" value="1"/>
</dbReference>
<dbReference type="Gene3D" id="1.10.8.270">
    <property type="entry name" value="putative rabgap domain of human tbc1 domain family member 14 like domains"/>
    <property type="match status" value="1"/>
</dbReference>
<evidence type="ECO:0000313" key="5">
    <source>
        <dbReference type="Proteomes" id="UP000281549"/>
    </source>
</evidence>
<evidence type="ECO:0000256" key="2">
    <source>
        <dbReference type="ARBA" id="ARBA00022553"/>
    </source>
</evidence>
<reference evidence="5" key="1">
    <citation type="journal article" date="2018" name="Nat. Microbiol.">
        <title>Leveraging single-cell genomics to expand the fungal tree of life.</title>
        <authorList>
            <person name="Ahrendt S.R."/>
            <person name="Quandt C.A."/>
            <person name="Ciobanu D."/>
            <person name="Clum A."/>
            <person name="Salamov A."/>
            <person name="Andreopoulos B."/>
            <person name="Cheng J.F."/>
            <person name="Woyke T."/>
            <person name="Pelin A."/>
            <person name="Henrissat B."/>
            <person name="Reynolds N.K."/>
            <person name="Benny G.L."/>
            <person name="Smith M.E."/>
            <person name="James T.Y."/>
            <person name="Grigoriev I.V."/>
        </authorList>
    </citation>
    <scope>NUCLEOTIDE SEQUENCE [LARGE SCALE GENOMIC DNA]</scope>
    <source>
        <strain evidence="5">CSF55</strain>
    </source>
</reference>
<dbReference type="FunFam" id="1.10.10.750:FF:000009">
    <property type="entry name" value="TBC1 domain family member 22A"/>
    <property type="match status" value="1"/>
</dbReference>
<dbReference type="GO" id="GO:0071889">
    <property type="term" value="F:14-3-3 protein binding"/>
    <property type="evidence" value="ECO:0007669"/>
    <property type="project" value="UniProtKB-ARBA"/>
</dbReference>
<evidence type="ECO:0000259" key="3">
    <source>
        <dbReference type="PROSITE" id="PS50086"/>
    </source>
</evidence>
<feature type="non-terminal residue" evidence="4">
    <location>
        <position position="1"/>
    </location>
</feature>
<dbReference type="SUPFAM" id="SSF47923">
    <property type="entry name" value="Ypt/Rab-GAP domain of gyp1p"/>
    <property type="match status" value="2"/>
</dbReference>
<organism evidence="4 5">
    <name type="scientific">Rozella allomycis (strain CSF55)</name>
    <dbReference type="NCBI Taxonomy" id="988480"/>
    <lineage>
        <taxon>Eukaryota</taxon>
        <taxon>Fungi</taxon>
        <taxon>Fungi incertae sedis</taxon>
        <taxon>Cryptomycota</taxon>
        <taxon>Cryptomycota incertae sedis</taxon>
        <taxon>Rozella</taxon>
    </lineage>
</organism>
<feature type="domain" description="Rab-GAP TBC" evidence="3">
    <location>
        <begin position="31"/>
        <end position="253"/>
    </location>
</feature>
<dbReference type="InterPro" id="IPR000195">
    <property type="entry name" value="Rab-GAP-TBC_dom"/>
</dbReference>
<dbReference type="Pfam" id="PF00566">
    <property type="entry name" value="RabGAP-TBC"/>
    <property type="match status" value="1"/>
</dbReference>
<accession>A0A4P9YNL4</accession>
<protein>
    <submittedName>
        <fullName evidence="4">RabGAP/TBC</fullName>
    </submittedName>
</protein>
<keyword evidence="2" id="KW-0597">Phosphoprotein</keyword>
<dbReference type="PANTHER" id="PTHR22957">
    <property type="entry name" value="TBC1 DOMAIN FAMILY MEMBER GTPASE-ACTIVATING PROTEIN"/>
    <property type="match status" value="1"/>
</dbReference>
<dbReference type="AlphaFoldDB" id="A0A4P9YNL4"/>
<dbReference type="Proteomes" id="UP000281549">
    <property type="component" value="Unassembled WGS sequence"/>
</dbReference>
<dbReference type="SMART" id="SM00164">
    <property type="entry name" value="TBC"/>
    <property type="match status" value="1"/>
</dbReference>
<name>A0A4P9YNL4_ROZAC</name>